<dbReference type="VEuPathDB" id="MicrosporidiaDB:EDEG_00757"/>
<gene>
    <name evidence="1" type="ORF">EDEG_00757</name>
</gene>
<comment type="caution">
    <text evidence="1">The sequence shown here is derived from an EMBL/GenBank/DDBJ whole genome shotgun (WGS) entry which is preliminary data.</text>
</comment>
<reference evidence="1 2" key="1">
    <citation type="submission" date="2011-08" db="EMBL/GenBank/DDBJ databases">
        <authorList>
            <person name="Liu Z.J."/>
            <person name="Shi F.L."/>
            <person name="Lu J.Q."/>
            <person name="Li M."/>
            <person name="Wang Z.L."/>
        </authorList>
    </citation>
    <scope>NUCLEOTIDE SEQUENCE [LARGE SCALE GENOMIC DNA]</scope>
    <source>
        <strain evidence="1 2">USNM 41457</strain>
    </source>
</reference>
<dbReference type="HOGENOM" id="CLU_2096829_0_0_1"/>
<sequence length="116" mass="13430">MRLKKIANRSARKDDCLRETIGICVPFSLQTLFSNKMTDLKEKTSVCSAKERKFCKINNISFKTYMELRSTYKKKGSEALKNLARNKRVKNSKIPNILEFIKDRCNSTSNMDGIKK</sequence>
<dbReference type="AlphaFoldDB" id="J9DBP5"/>
<accession>J9DBP5</accession>
<reference evidence="2" key="2">
    <citation type="submission" date="2015-07" db="EMBL/GenBank/DDBJ databases">
        <title>Contrasting host-pathogen interactions and genome evolution in two generalist and specialist microsporidian pathogens of mosquitoes.</title>
        <authorList>
            <consortium name="The Broad Institute Genomics Platform"/>
            <consortium name="The Broad Institute Genome Sequencing Center for Infectious Disease"/>
            <person name="Cuomo C.A."/>
            <person name="Sanscrainte N.D."/>
            <person name="Goldberg J.M."/>
            <person name="Heiman D."/>
            <person name="Young S."/>
            <person name="Zeng Q."/>
            <person name="Becnel J.J."/>
            <person name="Birren B.W."/>
        </authorList>
    </citation>
    <scope>NUCLEOTIDE SEQUENCE [LARGE SCALE GENOMIC DNA]</scope>
    <source>
        <strain evidence="2">USNM 41457</strain>
    </source>
</reference>
<keyword evidence="2" id="KW-1185">Reference proteome</keyword>
<evidence type="ECO:0000313" key="1">
    <source>
        <dbReference type="EMBL" id="EJW05146.1"/>
    </source>
</evidence>
<dbReference type="InParanoid" id="J9DBP5"/>
<proteinExistence type="predicted"/>
<evidence type="ECO:0000313" key="2">
    <source>
        <dbReference type="Proteomes" id="UP000003163"/>
    </source>
</evidence>
<organism evidence="1 2">
    <name type="scientific">Edhazardia aedis (strain USNM 41457)</name>
    <name type="common">Microsporidian parasite</name>
    <dbReference type="NCBI Taxonomy" id="1003232"/>
    <lineage>
        <taxon>Eukaryota</taxon>
        <taxon>Fungi</taxon>
        <taxon>Fungi incertae sedis</taxon>
        <taxon>Microsporidia</taxon>
        <taxon>Edhazardia</taxon>
    </lineage>
</organism>
<dbReference type="Proteomes" id="UP000003163">
    <property type="component" value="Unassembled WGS sequence"/>
</dbReference>
<protein>
    <submittedName>
        <fullName evidence="1">Uncharacterized protein</fullName>
    </submittedName>
</protein>
<name>J9DBP5_EDHAE</name>
<dbReference type="EMBL" id="AFBI03000009">
    <property type="protein sequence ID" value="EJW05146.1"/>
    <property type="molecule type" value="Genomic_DNA"/>
</dbReference>